<feature type="signal peptide" evidence="2">
    <location>
        <begin position="1"/>
        <end position="20"/>
    </location>
</feature>
<dbReference type="OrthoDB" id="2507140at2759"/>
<feature type="compositionally biased region" description="Polar residues" evidence="1">
    <location>
        <begin position="114"/>
        <end position="125"/>
    </location>
</feature>
<gene>
    <name evidence="3" type="ORF">yc1106_04016</name>
</gene>
<sequence length="167" mass="16862">MRFSTAVAVTVAASASLVAAQNKCAAQNIVDTCVTSYQSRIDACNKKGNDFICLCDVYRDVLVCYNNCPDSQDRPPVENTVTSYCNAAEPLRAAASSSMASVASVAATQSHASPTKTDSSATPTGSDAKTTASPTASSFSGSSGAEKNGFKAGGALVALFGAAAALL</sequence>
<keyword evidence="4" id="KW-1185">Reference proteome</keyword>
<evidence type="ECO:0000256" key="1">
    <source>
        <dbReference type="SAM" id="MobiDB-lite"/>
    </source>
</evidence>
<keyword evidence="2" id="KW-0732">Signal</keyword>
<dbReference type="EMBL" id="CP089276">
    <property type="protein sequence ID" value="USP76742.1"/>
    <property type="molecule type" value="Genomic_DNA"/>
</dbReference>
<feature type="chain" id="PRO_5040223161" description="GPI anchored serine-threonine rich protein" evidence="2">
    <location>
        <begin position="21"/>
        <end position="167"/>
    </location>
</feature>
<feature type="region of interest" description="Disordered" evidence="1">
    <location>
        <begin position="109"/>
        <end position="143"/>
    </location>
</feature>
<protein>
    <recommendedName>
        <fullName evidence="5">GPI anchored serine-threonine rich protein</fullName>
    </recommendedName>
</protein>
<evidence type="ECO:0000313" key="4">
    <source>
        <dbReference type="Proteomes" id="UP001056012"/>
    </source>
</evidence>
<evidence type="ECO:0008006" key="5">
    <source>
        <dbReference type="Google" id="ProtNLM"/>
    </source>
</evidence>
<reference evidence="3" key="1">
    <citation type="submission" date="2021-12" db="EMBL/GenBank/DDBJ databases">
        <title>Curvularia clavata genome.</title>
        <authorList>
            <person name="Cao Y."/>
        </authorList>
    </citation>
    <scope>NUCLEOTIDE SEQUENCE</scope>
    <source>
        <strain evidence="3">Yc1106</strain>
    </source>
</reference>
<dbReference type="Proteomes" id="UP001056012">
    <property type="component" value="Chromosome 3"/>
</dbReference>
<evidence type="ECO:0000256" key="2">
    <source>
        <dbReference type="SAM" id="SignalP"/>
    </source>
</evidence>
<organism evidence="3 4">
    <name type="scientific">Curvularia clavata</name>
    <dbReference type="NCBI Taxonomy" id="95742"/>
    <lineage>
        <taxon>Eukaryota</taxon>
        <taxon>Fungi</taxon>
        <taxon>Dikarya</taxon>
        <taxon>Ascomycota</taxon>
        <taxon>Pezizomycotina</taxon>
        <taxon>Dothideomycetes</taxon>
        <taxon>Pleosporomycetidae</taxon>
        <taxon>Pleosporales</taxon>
        <taxon>Pleosporineae</taxon>
        <taxon>Pleosporaceae</taxon>
        <taxon>Curvularia</taxon>
    </lineage>
</organism>
<dbReference type="AlphaFoldDB" id="A0A9Q8Z6W0"/>
<dbReference type="VEuPathDB" id="FungiDB:yc1106_04016"/>
<feature type="compositionally biased region" description="Low complexity" evidence="1">
    <location>
        <begin position="126"/>
        <end position="143"/>
    </location>
</feature>
<name>A0A9Q8Z6W0_CURCL</name>
<accession>A0A9Q8Z6W0</accession>
<proteinExistence type="predicted"/>
<evidence type="ECO:0000313" key="3">
    <source>
        <dbReference type="EMBL" id="USP76742.1"/>
    </source>
</evidence>